<accession>A0A0F9Z3W4</accession>
<dbReference type="AlphaFoldDB" id="A0A0F9Z3W4"/>
<dbReference type="Proteomes" id="UP000034349">
    <property type="component" value="Unassembled WGS sequence"/>
</dbReference>
<organism evidence="1 2">
    <name type="scientific">Candidatus Roizmanbacteria bacterium GW2011_GWA2_32_13</name>
    <dbReference type="NCBI Taxonomy" id="1618475"/>
    <lineage>
        <taxon>Bacteria</taxon>
        <taxon>Candidatus Roizmaniibacteriota</taxon>
    </lineage>
</organism>
<name>A0A0F9Z3W4_9BACT</name>
<proteinExistence type="predicted"/>
<dbReference type="EMBL" id="LBOK01000044">
    <property type="protein sequence ID" value="KKP33411.1"/>
    <property type="molecule type" value="Genomic_DNA"/>
</dbReference>
<evidence type="ECO:0000313" key="2">
    <source>
        <dbReference type="Proteomes" id="UP000034349"/>
    </source>
</evidence>
<comment type="caution">
    <text evidence="1">The sequence shown here is derived from an EMBL/GenBank/DDBJ whole genome shotgun (WGS) entry which is preliminary data.</text>
</comment>
<evidence type="ECO:0000313" key="1">
    <source>
        <dbReference type="EMBL" id="KKP33411.1"/>
    </source>
</evidence>
<protein>
    <submittedName>
        <fullName evidence="1">Uncharacterized protein</fullName>
    </submittedName>
</protein>
<sequence>MRPKITGYPTLELHEEQILIVVKTYPRPSFKYRELVCTAGITENGKWVRLYPINYRYLNYNKWYKKYQWIKVKIENPFKFSYKFICDDKRCIKPHKLSIIDWEINALYLNMKAKYGYDMDVVLQKVKEKWLTEMWSDKQNSYLIVGTQYPNPTFMVLGVF</sequence>
<reference evidence="1 2" key="1">
    <citation type="journal article" date="2015" name="Nature">
        <title>rRNA introns, odd ribosomes, and small enigmatic genomes across a large radiation of phyla.</title>
        <authorList>
            <person name="Brown C.T."/>
            <person name="Hug L.A."/>
            <person name="Thomas B.C."/>
            <person name="Sharon I."/>
            <person name="Castelle C.J."/>
            <person name="Singh A."/>
            <person name="Wilkins M.J."/>
            <person name="Williams K.H."/>
            <person name="Banfield J.F."/>
        </authorList>
    </citation>
    <scope>NUCLEOTIDE SEQUENCE [LARGE SCALE GENOMIC DNA]</scope>
</reference>
<gene>
    <name evidence="1" type="ORF">UR23_C0044G0004</name>
</gene>